<protein>
    <recommendedName>
        <fullName evidence="2">HK97 gp10 family phage protein</fullName>
    </recommendedName>
</protein>
<gene>
    <name evidence="1" type="ORF">3S11_8</name>
</gene>
<name>A0A2H4J887_9CAUD</name>
<organism evidence="1">
    <name type="scientific">uncultured Caudovirales phage</name>
    <dbReference type="NCBI Taxonomy" id="2100421"/>
    <lineage>
        <taxon>Viruses</taxon>
        <taxon>Duplodnaviria</taxon>
        <taxon>Heunggongvirae</taxon>
        <taxon>Uroviricota</taxon>
        <taxon>Caudoviricetes</taxon>
        <taxon>Peduoviridae</taxon>
        <taxon>Maltschvirus</taxon>
        <taxon>Maltschvirus maltsch</taxon>
    </lineage>
</organism>
<reference evidence="1" key="1">
    <citation type="submission" date="2017-06" db="EMBL/GenBank/DDBJ databases">
        <title>Novel phages from South African skin metaviromes.</title>
        <authorList>
            <person name="van Zyl L.J."/>
            <person name="Abrahams Y."/>
            <person name="Stander E.A."/>
            <person name="Kirby B.M."/>
            <person name="Clavaud C."/>
            <person name="Farcet C."/>
            <person name="Breton L."/>
            <person name="Trindade M.I."/>
        </authorList>
    </citation>
    <scope>NUCLEOTIDE SEQUENCE</scope>
</reference>
<dbReference type="EMBL" id="MF417879">
    <property type="protein sequence ID" value="ASN68686.1"/>
    <property type="molecule type" value="Genomic_DNA"/>
</dbReference>
<accession>A0A2H4J887</accession>
<proteinExistence type="predicted"/>
<sequence length="148" mass="16292">MSSNTFSLAIREWAEKAGEALDDTCRAIVIEVGSSLVRMSPVDSGRFRGNWQFNIDKPASGVLETQDPDGNETIQKLVAEANTFSAGQVAYIINNLPYGPLLEFGGYNGPTEKVNERGFSRKAPEGFVRITQARFQKIVREAAAEHRV</sequence>
<evidence type="ECO:0000313" key="1">
    <source>
        <dbReference type="EMBL" id="ASN68686.1"/>
    </source>
</evidence>
<evidence type="ECO:0008006" key="2">
    <source>
        <dbReference type="Google" id="ProtNLM"/>
    </source>
</evidence>